<sequence length="135" mass="14952">MADPPTRSHPPEAGGLTLSDISADIRAIATQMVTKTDLQVLSGNIHALIRLDVTALRTEIIAHGRLQNLEETTQVNAERAVTTNTVVIRQGNMLLALWRQMEDLENRGHRSNIRVRGLPEPPTEEDVEVTLKALF</sequence>
<evidence type="ECO:0000313" key="1">
    <source>
        <dbReference type="EMBL" id="CAH2224076.1"/>
    </source>
</evidence>
<gene>
    <name evidence="1" type="ORF">PECUL_23A027324</name>
</gene>
<reference evidence="1" key="1">
    <citation type="submission" date="2022-03" db="EMBL/GenBank/DDBJ databases">
        <authorList>
            <person name="Alioto T."/>
            <person name="Alioto T."/>
            <person name="Gomez Garrido J."/>
        </authorList>
    </citation>
    <scope>NUCLEOTIDE SEQUENCE</scope>
</reference>
<organism evidence="1 2">
    <name type="scientific">Pelobates cultripes</name>
    <name type="common">Western spadefoot toad</name>
    <dbReference type="NCBI Taxonomy" id="61616"/>
    <lineage>
        <taxon>Eukaryota</taxon>
        <taxon>Metazoa</taxon>
        <taxon>Chordata</taxon>
        <taxon>Craniata</taxon>
        <taxon>Vertebrata</taxon>
        <taxon>Euteleostomi</taxon>
        <taxon>Amphibia</taxon>
        <taxon>Batrachia</taxon>
        <taxon>Anura</taxon>
        <taxon>Pelobatoidea</taxon>
        <taxon>Pelobatidae</taxon>
        <taxon>Pelobates</taxon>
    </lineage>
</organism>
<protein>
    <submittedName>
        <fullName evidence="1">Uncharacterized protein</fullName>
    </submittedName>
</protein>
<dbReference type="EMBL" id="OW240912">
    <property type="protein sequence ID" value="CAH2224076.1"/>
    <property type="molecule type" value="Genomic_DNA"/>
</dbReference>
<dbReference type="Proteomes" id="UP001295444">
    <property type="component" value="Chromosome 01"/>
</dbReference>
<proteinExistence type="predicted"/>
<keyword evidence="2" id="KW-1185">Reference proteome</keyword>
<accession>A0AAD1VN54</accession>
<name>A0AAD1VN54_PELCU</name>
<dbReference type="AlphaFoldDB" id="A0AAD1VN54"/>
<evidence type="ECO:0000313" key="2">
    <source>
        <dbReference type="Proteomes" id="UP001295444"/>
    </source>
</evidence>